<dbReference type="Pfam" id="PF02254">
    <property type="entry name" value="TrkA_N"/>
    <property type="match status" value="1"/>
</dbReference>
<sequence>MGCGRVGTTIAQTLDASGHSVAVIDQNESAFLRLSDSFSGTTVTGIGFDRETLQEANITDAYALAAVSSGDNSNILAARVARETFGVSHVVARIYDPGRAEIYQRIGIPTVATVRWTADQVMRRLIPQGSASEFREPSGRLMLAEVHLHESWVGQPLKAIEGTVPVRVAYLTRTGEGTMPSDRMLIQEGDLLHVMMPIEKRDEIAAALGSLKESSE</sequence>
<dbReference type="PROSITE" id="PS51201">
    <property type="entry name" value="RCK_N"/>
    <property type="match status" value="1"/>
</dbReference>
<dbReference type="RefSeq" id="WP_349640836.1">
    <property type="nucleotide sequence ID" value="NZ_CP090958.1"/>
</dbReference>
<organism evidence="3 4">
    <name type="scientific">Saxibacter everestensis</name>
    <dbReference type="NCBI Taxonomy" id="2909229"/>
    <lineage>
        <taxon>Bacteria</taxon>
        <taxon>Bacillati</taxon>
        <taxon>Actinomycetota</taxon>
        <taxon>Actinomycetes</taxon>
        <taxon>Micrococcales</taxon>
        <taxon>Brevibacteriaceae</taxon>
        <taxon>Saxibacter</taxon>
    </lineage>
</organism>
<proteinExistence type="predicted"/>
<dbReference type="Proteomes" id="UP001209083">
    <property type="component" value="Chromosome"/>
</dbReference>
<dbReference type="EMBL" id="CP090958">
    <property type="protein sequence ID" value="WGW14018.1"/>
    <property type="molecule type" value="Genomic_DNA"/>
</dbReference>
<protein>
    <submittedName>
        <fullName evidence="3">TrkA family potassium uptake protein</fullName>
    </submittedName>
</protein>
<dbReference type="PROSITE" id="PS51202">
    <property type="entry name" value="RCK_C"/>
    <property type="match status" value="1"/>
</dbReference>
<dbReference type="InterPro" id="IPR003148">
    <property type="entry name" value="RCK_N"/>
</dbReference>
<feature type="domain" description="RCK C-terminal" evidence="2">
    <location>
        <begin position="129"/>
        <end position="210"/>
    </location>
</feature>
<evidence type="ECO:0000313" key="3">
    <source>
        <dbReference type="EMBL" id="WGW14018.1"/>
    </source>
</evidence>
<name>A0ABY8QYI7_9MICO</name>
<evidence type="ECO:0000259" key="1">
    <source>
        <dbReference type="PROSITE" id="PS51201"/>
    </source>
</evidence>
<evidence type="ECO:0000313" key="4">
    <source>
        <dbReference type="Proteomes" id="UP001209083"/>
    </source>
</evidence>
<dbReference type="PANTHER" id="PTHR43833">
    <property type="entry name" value="POTASSIUM CHANNEL PROTEIN 2-RELATED-RELATED"/>
    <property type="match status" value="1"/>
</dbReference>
<dbReference type="InterPro" id="IPR006037">
    <property type="entry name" value="RCK_C"/>
</dbReference>
<gene>
    <name evidence="3" type="ORF">LWF01_06180</name>
</gene>
<dbReference type="Gene3D" id="3.40.50.720">
    <property type="entry name" value="NAD(P)-binding Rossmann-like Domain"/>
    <property type="match status" value="1"/>
</dbReference>
<dbReference type="SUPFAM" id="SSF51735">
    <property type="entry name" value="NAD(P)-binding Rossmann-fold domains"/>
    <property type="match status" value="1"/>
</dbReference>
<dbReference type="PANTHER" id="PTHR43833:SF8">
    <property type="entry name" value="TRK SYSTEM POTASSIUM UPTAKE PROTEIN TRKA"/>
    <property type="match status" value="1"/>
</dbReference>
<feature type="domain" description="RCK N-terminal" evidence="1">
    <location>
        <begin position="1"/>
        <end position="113"/>
    </location>
</feature>
<dbReference type="SUPFAM" id="SSF116726">
    <property type="entry name" value="TrkA C-terminal domain-like"/>
    <property type="match status" value="1"/>
</dbReference>
<accession>A0ABY8QYI7</accession>
<reference evidence="3 4" key="1">
    <citation type="submission" date="2023-05" db="EMBL/GenBank/DDBJ databases">
        <title>Lithophilousrod everest ZFBP1038 complete genpme.</title>
        <authorList>
            <person name="Tian M."/>
        </authorList>
    </citation>
    <scope>NUCLEOTIDE SEQUENCE [LARGE SCALE GENOMIC DNA]</scope>
    <source>
        <strain evidence="3 4">ZFBP1038</strain>
    </source>
</reference>
<dbReference type="InterPro" id="IPR036721">
    <property type="entry name" value="RCK_C_sf"/>
</dbReference>
<dbReference type="InterPro" id="IPR050721">
    <property type="entry name" value="Trk_Ktr_HKT_K-transport"/>
</dbReference>
<dbReference type="Gene3D" id="3.30.70.1450">
    <property type="entry name" value="Regulator of K+ conductance, C-terminal domain"/>
    <property type="match status" value="1"/>
</dbReference>
<keyword evidence="4" id="KW-1185">Reference proteome</keyword>
<dbReference type="InterPro" id="IPR036291">
    <property type="entry name" value="NAD(P)-bd_dom_sf"/>
</dbReference>
<evidence type="ECO:0000259" key="2">
    <source>
        <dbReference type="PROSITE" id="PS51202"/>
    </source>
</evidence>